<keyword evidence="10" id="KW-0915">Sodium</keyword>
<comment type="catalytic activity">
    <reaction evidence="8">
        <text>fluoride(in) = fluoride(out)</text>
        <dbReference type="Rhea" id="RHEA:76159"/>
        <dbReference type="ChEBI" id="CHEBI:17051"/>
    </reaction>
    <physiologicalReaction direction="left-to-right" evidence="8">
        <dbReference type="Rhea" id="RHEA:76160"/>
    </physiologicalReaction>
</comment>
<keyword evidence="4 10" id="KW-1133">Transmembrane helix</keyword>
<evidence type="ECO:0000256" key="2">
    <source>
        <dbReference type="ARBA" id="ARBA00022475"/>
    </source>
</evidence>
<keyword evidence="13" id="KW-1185">Reference proteome</keyword>
<keyword evidence="5 10" id="KW-0472">Membrane</keyword>
<dbReference type="PANTHER" id="PTHR28259">
    <property type="entry name" value="FLUORIDE EXPORT PROTEIN 1-RELATED"/>
    <property type="match status" value="1"/>
</dbReference>
<protein>
    <recommendedName>
        <fullName evidence="10">Fluoride-specific ion channel FluC</fullName>
    </recommendedName>
</protein>
<comment type="subcellular location">
    <subcellularLocation>
        <location evidence="1 10">Cell membrane</location>
        <topology evidence="1 10">Multi-pass membrane protein</topology>
    </subcellularLocation>
</comment>
<feature type="binding site" evidence="10">
    <location>
        <position position="130"/>
    </location>
    <ligand>
        <name>Na(+)</name>
        <dbReference type="ChEBI" id="CHEBI:29101"/>
        <note>structural</note>
    </ligand>
</feature>
<dbReference type="Proteomes" id="UP001589647">
    <property type="component" value="Unassembled WGS sequence"/>
</dbReference>
<dbReference type="RefSeq" id="WP_189649284.1">
    <property type="nucleotide sequence ID" value="NZ_BMRC01000009.1"/>
</dbReference>
<proteinExistence type="inferred from homology"/>
<evidence type="ECO:0000256" key="7">
    <source>
        <dbReference type="ARBA" id="ARBA00035120"/>
    </source>
</evidence>
<evidence type="ECO:0000256" key="11">
    <source>
        <dbReference type="SAM" id="MobiDB-lite"/>
    </source>
</evidence>
<dbReference type="Pfam" id="PF02537">
    <property type="entry name" value="CRCB"/>
    <property type="match status" value="1"/>
</dbReference>
<organism evidence="12 13">
    <name type="scientific">Nonomuraea spiralis</name>
    <dbReference type="NCBI Taxonomy" id="46182"/>
    <lineage>
        <taxon>Bacteria</taxon>
        <taxon>Bacillati</taxon>
        <taxon>Actinomycetota</taxon>
        <taxon>Actinomycetes</taxon>
        <taxon>Streptosporangiales</taxon>
        <taxon>Streptosporangiaceae</taxon>
        <taxon>Nonomuraea</taxon>
    </lineage>
</organism>
<evidence type="ECO:0000256" key="5">
    <source>
        <dbReference type="ARBA" id="ARBA00023136"/>
    </source>
</evidence>
<feature type="transmembrane region" description="Helical" evidence="10">
    <location>
        <begin position="54"/>
        <end position="73"/>
    </location>
</feature>
<evidence type="ECO:0000256" key="4">
    <source>
        <dbReference type="ARBA" id="ARBA00022989"/>
    </source>
</evidence>
<feature type="transmembrane region" description="Helical" evidence="10">
    <location>
        <begin position="119"/>
        <end position="139"/>
    </location>
</feature>
<dbReference type="InterPro" id="IPR003691">
    <property type="entry name" value="FluC"/>
</dbReference>
<evidence type="ECO:0000256" key="6">
    <source>
        <dbReference type="ARBA" id="ARBA00023303"/>
    </source>
</evidence>
<gene>
    <name evidence="10" type="primary">fluC</name>
    <name evidence="10" type="synonym">crcB</name>
    <name evidence="12" type="ORF">ACFFV7_20825</name>
</gene>
<comment type="caution">
    <text evidence="12">The sequence shown here is derived from an EMBL/GenBank/DDBJ whole genome shotgun (WGS) entry which is preliminary data.</text>
</comment>
<feature type="transmembrane region" description="Helical" evidence="10">
    <location>
        <begin position="151"/>
        <end position="169"/>
    </location>
</feature>
<keyword evidence="10" id="KW-0479">Metal-binding</keyword>
<evidence type="ECO:0000256" key="3">
    <source>
        <dbReference type="ARBA" id="ARBA00022692"/>
    </source>
</evidence>
<comment type="similarity">
    <text evidence="7 10">Belongs to the fluoride channel Fluc/FEX (TC 1.A.43) family.</text>
</comment>
<reference evidence="12 13" key="1">
    <citation type="submission" date="2024-09" db="EMBL/GenBank/DDBJ databases">
        <authorList>
            <person name="Sun Q."/>
            <person name="Mori K."/>
        </authorList>
    </citation>
    <scope>NUCLEOTIDE SEQUENCE [LARGE SCALE GENOMIC DNA]</scope>
    <source>
        <strain evidence="12 13">CCM 3426</strain>
    </source>
</reference>
<evidence type="ECO:0000256" key="10">
    <source>
        <dbReference type="HAMAP-Rule" id="MF_00454"/>
    </source>
</evidence>
<evidence type="ECO:0000313" key="13">
    <source>
        <dbReference type="Proteomes" id="UP001589647"/>
    </source>
</evidence>
<sequence length="191" mass="19435">MTHARPGRPDPASEEEQLGGAHAVRAEVDPGAAVDPDIDLHVPAQRRELARAPVATLAVIAAGGVLGALARYAVLTAFPVPPGGFAWPTLAVNVSGCLLIGLLMVAITEVWQAHPLTRPFLGVGVLGGYTTFSTSIADAQGALAAGEPRTALAYLAVTLVTALAAVFLGQTLGRGLFGRFGARTSQGGGRP</sequence>
<evidence type="ECO:0000256" key="8">
    <source>
        <dbReference type="ARBA" id="ARBA00035585"/>
    </source>
</evidence>
<evidence type="ECO:0000256" key="9">
    <source>
        <dbReference type="ARBA" id="ARBA00049940"/>
    </source>
</evidence>
<comment type="function">
    <text evidence="9 10">Fluoride-specific ion channel. Important for reducing fluoride concentration in the cell, thus reducing its toxicity.</text>
</comment>
<keyword evidence="10" id="KW-0406">Ion transport</keyword>
<keyword evidence="2 10" id="KW-1003">Cell membrane</keyword>
<evidence type="ECO:0000256" key="1">
    <source>
        <dbReference type="ARBA" id="ARBA00004651"/>
    </source>
</evidence>
<accession>A0ABV5IGI8</accession>
<feature type="transmembrane region" description="Helical" evidence="10">
    <location>
        <begin position="85"/>
        <end position="107"/>
    </location>
</feature>
<dbReference type="PANTHER" id="PTHR28259:SF1">
    <property type="entry name" value="FLUORIDE EXPORT PROTEIN 1-RELATED"/>
    <property type="match status" value="1"/>
</dbReference>
<keyword evidence="6 10" id="KW-0407">Ion channel</keyword>
<feature type="region of interest" description="Disordered" evidence="11">
    <location>
        <begin position="1"/>
        <end position="20"/>
    </location>
</feature>
<keyword evidence="10" id="KW-0813">Transport</keyword>
<comment type="activity regulation">
    <text evidence="10">Na(+) is not transported, but it plays an essential structural role and its presence is essential for fluoride channel function.</text>
</comment>
<name>A0ABV5IGI8_9ACTN</name>
<keyword evidence="3 10" id="KW-0812">Transmembrane</keyword>
<feature type="binding site" evidence="10">
    <location>
        <position position="127"/>
    </location>
    <ligand>
        <name>Na(+)</name>
        <dbReference type="ChEBI" id="CHEBI:29101"/>
        <note>structural</note>
    </ligand>
</feature>
<evidence type="ECO:0000313" key="12">
    <source>
        <dbReference type="EMBL" id="MFB9203646.1"/>
    </source>
</evidence>
<dbReference type="HAMAP" id="MF_00454">
    <property type="entry name" value="FluC"/>
    <property type="match status" value="1"/>
</dbReference>
<dbReference type="EMBL" id="JBHMEI010000015">
    <property type="protein sequence ID" value="MFB9203646.1"/>
    <property type="molecule type" value="Genomic_DNA"/>
</dbReference>